<dbReference type="PRINTS" id="PR01182">
    <property type="entry name" value="ORNDCRBXLASE"/>
</dbReference>
<dbReference type="Gene3D" id="3.20.20.10">
    <property type="entry name" value="Alanine racemase"/>
    <property type="match status" value="1"/>
</dbReference>
<accession>W5LYT6</accession>
<dbReference type="EMBL" id="AHAT01009320">
    <property type="status" value="NOT_ANNOTATED_CDS"/>
    <property type="molecule type" value="Genomic_DNA"/>
</dbReference>
<dbReference type="EMBL" id="AHAT01009322">
    <property type="status" value="NOT_ANNOTATED_CDS"/>
    <property type="molecule type" value="Genomic_DNA"/>
</dbReference>
<reference evidence="2" key="2">
    <citation type="submission" date="2025-08" db="UniProtKB">
        <authorList>
            <consortium name="Ensembl"/>
        </authorList>
    </citation>
    <scope>IDENTIFICATION</scope>
</reference>
<dbReference type="Gene3D" id="2.40.37.10">
    <property type="entry name" value="Lyase, Ornithine Decarboxylase, Chain A, domain 1"/>
    <property type="match status" value="1"/>
</dbReference>
<dbReference type="STRING" id="7918.ENSLOCP00000001293"/>
<dbReference type="Pfam" id="PF02784">
    <property type="entry name" value="Orn_Arg_deC_N"/>
    <property type="match status" value="1"/>
</dbReference>
<dbReference type="GO" id="GO:0006596">
    <property type="term" value="P:polyamine biosynthetic process"/>
    <property type="evidence" value="ECO:0007669"/>
    <property type="project" value="InterPro"/>
</dbReference>
<dbReference type="EMBL" id="AHAT01009321">
    <property type="status" value="NOT_ANNOTATED_CDS"/>
    <property type="molecule type" value="Genomic_DNA"/>
</dbReference>
<reference evidence="3" key="1">
    <citation type="submission" date="2011-12" db="EMBL/GenBank/DDBJ databases">
        <title>The Draft Genome of Lepisosteus oculatus.</title>
        <authorList>
            <consortium name="The Broad Institute Genome Assembly &amp; Analysis Group"/>
            <consortium name="Computational R&amp;D Group"/>
            <consortium name="and Sequencing Platform"/>
            <person name="Di Palma F."/>
            <person name="Alfoldi J."/>
            <person name="Johnson J."/>
            <person name="Berlin A."/>
            <person name="Gnerre S."/>
            <person name="Jaffe D."/>
            <person name="MacCallum I."/>
            <person name="Young S."/>
            <person name="Walker B.J."/>
            <person name="Lander E.S."/>
            <person name="Lindblad-Toh K."/>
        </authorList>
    </citation>
    <scope>NUCLEOTIDE SEQUENCE [LARGE SCALE GENOMIC DNA]</scope>
</reference>
<dbReference type="PANTHER" id="PTHR11482">
    <property type="entry name" value="ARGININE/DIAMINOPIMELATE/ORNITHINE DECARBOXYLASE"/>
    <property type="match status" value="1"/>
</dbReference>
<evidence type="ECO:0000313" key="3">
    <source>
        <dbReference type="Proteomes" id="UP000018468"/>
    </source>
</evidence>
<dbReference type="Proteomes" id="UP000018468">
    <property type="component" value="Linkage group LG6"/>
</dbReference>
<dbReference type="InterPro" id="IPR022644">
    <property type="entry name" value="De-COase2_N"/>
</dbReference>
<dbReference type="AlphaFoldDB" id="W5LYT6"/>
<dbReference type="Bgee" id="ENSLOCG00000001148">
    <property type="expression patterns" value="Expressed in zone of skin and 6 other cell types or tissues"/>
</dbReference>
<dbReference type="Ensembl" id="ENSLOCT00000001298.1">
    <property type="protein sequence ID" value="ENSLOCP00000001293.1"/>
    <property type="gene ID" value="ENSLOCG00000001148.1"/>
</dbReference>
<dbReference type="PANTHER" id="PTHR11482:SF57">
    <property type="entry name" value="GENE MODEL 853, (NCBI)"/>
    <property type="match status" value="1"/>
</dbReference>
<evidence type="ECO:0000259" key="1">
    <source>
        <dbReference type="Pfam" id="PF02784"/>
    </source>
</evidence>
<dbReference type="OMA" id="NHVISPV"/>
<dbReference type="PRINTS" id="PR01179">
    <property type="entry name" value="ODADCRBXLASE"/>
</dbReference>
<sequence>RMLLRISVQDCSSVVPLNEKFGAPLWESRCLLEIARELGVRVVGVSFHVGSGCQDPQAFSLAMADARSIFTLGQQLGHSMTLLDIGGGFPGTDHTGVTLEEIYNNPEPSTDLLAPIPQNMKSLGKEPGRYYVTSAFTLAANVTGKKEVSPSPESARGERRMMYYLNDGLYGSLSCLVHDLVQRVEPQPSAPWAGRALHPSTVWGPTCDSLDLLGEGWVLPELELGAWLLFRDRGAYSLSCASRFCGFDLPSILHIISPACW</sequence>
<evidence type="ECO:0000313" key="2">
    <source>
        <dbReference type="Ensembl" id="ENSLOCP00000001293.1"/>
    </source>
</evidence>
<dbReference type="InterPro" id="IPR000183">
    <property type="entry name" value="Orn/DAP/Arg_de-COase"/>
</dbReference>
<feature type="domain" description="Orn/DAP/Arg decarboxylase 2 N-terminal" evidence="1">
    <location>
        <begin position="1"/>
        <end position="132"/>
    </location>
</feature>
<dbReference type="InParanoid" id="W5LYT6"/>
<dbReference type="SUPFAM" id="SSF50621">
    <property type="entry name" value="Alanine racemase C-terminal domain-like"/>
    <property type="match status" value="1"/>
</dbReference>
<dbReference type="InterPro" id="IPR029066">
    <property type="entry name" value="PLP-binding_barrel"/>
</dbReference>
<dbReference type="eggNOG" id="KOG0622">
    <property type="taxonomic scope" value="Eukaryota"/>
</dbReference>
<reference evidence="2" key="3">
    <citation type="submission" date="2025-09" db="UniProtKB">
        <authorList>
            <consortium name="Ensembl"/>
        </authorList>
    </citation>
    <scope>IDENTIFICATION</scope>
</reference>
<dbReference type="InterPro" id="IPR002433">
    <property type="entry name" value="Orn_de-COase"/>
</dbReference>
<dbReference type="InterPro" id="IPR009006">
    <property type="entry name" value="Ala_racemase/Decarboxylase_C"/>
</dbReference>
<dbReference type="HOGENOM" id="CLU_026444_1_3_1"/>
<proteinExistence type="predicted"/>
<dbReference type="GO" id="GO:0003824">
    <property type="term" value="F:catalytic activity"/>
    <property type="evidence" value="ECO:0007669"/>
    <property type="project" value="InterPro"/>
</dbReference>
<name>W5LYT6_LEPOC</name>
<dbReference type="GeneTree" id="ENSGT00950000182995"/>
<protein>
    <recommendedName>
        <fullName evidence="1">Orn/DAP/Arg decarboxylase 2 N-terminal domain-containing protein</fullName>
    </recommendedName>
</protein>
<organism evidence="2 3">
    <name type="scientific">Lepisosteus oculatus</name>
    <name type="common">Spotted gar</name>
    <dbReference type="NCBI Taxonomy" id="7918"/>
    <lineage>
        <taxon>Eukaryota</taxon>
        <taxon>Metazoa</taxon>
        <taxon>Chordata</taxon>
        <taxon>Craniata</taxon>
        <taxon>Vertebrata</taxon>
        <taxon>Euteleostomi</taxon>
        <taxon>Actinopterygii</taxon>
        <taxon>Neopterygii</taxon>
        <taxon>Holostei</taxon>
        <taxon>Semionotiformes</taxon>
        <taxon>Lepisosteidae</taxon>
        <taxon>Lepisosteus</taxon>
    </lineage>
</organism>
<dbReference type="SUPFAM" id="SSF51419">
    <property type="entry name" value="PLP-binding barrel"/>
    <property type="match status" value="1"/>
</dbReference>
<keyword evidence="3" id="KW-1185">Reference proteome</keyword>